<name>A0ABT4KBR8_9HYPH</name>
<accession>A0ABT4KBR8</accession>
<gene>
    <name evidence="1" type="ORF">O3W52_04570</name>
</gene>
<sequence length="65" mass="7485">MSEIDAFKSTVETFIAERNLTPTYFGKQFAGDPLFVFQLREGREPRMQTRRRILEAMNAAQETAA</sequence>
<protein>
    <submittedName>
        <fullName evidence="1">Uncharacterized protein</fullName>
    </submittedName>
</protein>
<evidence type="ECO:0000313" key="2">
    <source>
        <dbReference type="Proteomes" id="UP001079430"/>
    </source>
</evidence>
<reference evidence="1" key="1">
    <citation type="submission" date="2022-10" db="EMBL/GenBank/DDBJ databases">
        <title>Whole genome sequencing of three plant growth promoting bacteria isolated from Vachellia tortilis subsp. raddiana in Morocco.</title>
        <authorList>
            <person name="Hnini M."/>
            <person name="Zouagui R."/>
            <person name="Zouagui H."/>
            <person name="Chemao Elfihri M.-W."/>
            <person name="Ibrahimi A."/>
            <person name="Sbabou L."/>
            <person name="Aurag J."/>
        </authorList>
    </citation>
    <scope>NUCLEOTIDE SEQUENCE</scope>
    <source>
        <strain evidence="1">LMR678</strain>
    </source>
</reference>
<keyword evidence="2" id="KW-1185">Reference proteome</keyword>
<organism evidence="1 2">
    <name type="scientific">Sinorhizobium psoraleae</name>
    <dbReference type="NCBI Taxonomy" id="520838"/>
    <lineage>
        <taxon>Bacteria</taxon>
        <taxon>Pseudomonadati</taxon>
        <taxon>Pseudomonadota</taxon>
        <taxon>Alphaproteobacteria</taxon>
        <taxon>Hyphomicrobiales</taxon>
        <taxon>Rhizobiaceae</taxon>
        <taxon>Sinorhizobium/Ensifer group</taxon>
        <taxon>Sinorhizobium</taxon>
    </lineage>
</organism>
<dbReference type="EMBL" id="JAPVOI010000004">
    <property type="protein sequence ID" value="MCZ4089357.1"/>
    <property type="molecule type" value="Genomic_DNA"/>
</dbReference>
<evidence type="ECO:0000313" key="1">
    <source>
        <dbReference type="EMBL" id="MCZ4089357.1"/>
    </source>
</evidence>
<dbReference type="RefSeq" id="WP_269275952.1">
    <property type="nucleotide sequence ID" value="NZ_JAPVOI010000004.1"/>
</dbReference>
<proteinExistence type="predicted"/>
<comment type="caution">
    <text evidence="1">The sequence shown here is derived from an EMBL/GenBank/DDBJ whole genome shotgun (WGS) entry which is preliminary data.</text>
</comment>
<dbReference type="Proteomes" id="UP001079430">
    <property type="component" value="Unassembled WGS sequence"/>
</dbReference>